<evidence type="ECO:0000313" key="2">
    <source>
        <dbReference type="Proteomes" id="UP000026915"/>
    </source>
</evidence>
<dbReference type="InParanoid" id="A0A061DLL3"/>
<name>A0A061DLL3_THECC</name>
<protein>
    <submittedName>
        <fullName evidence="1">Uncharacterized protein</fullName>
    </submittedName>
</protein>
<dbReference type="AlphaFoldDB" id="A0A061DLL3"/>
<keyword evidence="2" id="KW-1185">Reference proteome</keyword>
<evidence type="ECO:0000313" key="1">
    <source>
        <dbReference type="EMBL" id="EOX92976.1"/>
    </source>
</evidence>
<dbReference type="Gramene" id="EOX92976">
    <property type="protein sequence ID" value="EOX92976"/>
    <property type="gene ID" value="TCM_001833"/>
</dbReference>
<gene>
    <name evidence="1" type="ORF">TCM_001833</name>
</gene>
<dbReference type="HOGENOM" id="CLU_1996705_0_0_1"/>
<dbReference type="Proteomes" id="UP000026915">
    <property type="component" value="Chromosome 1"/>
</dbReference>
<sequence length="125" mass="15170">MRDLFPVLREKGSKAYMAIERRKRLPDVANHVVYGGNRGWRKGWQRRDLGSWCRRLLCFQLEEGVRQFTRSTDLFLVDRKIFYQMKIFSSYRTPLSFENVFQKNIFSQNKQTLHNEKNTKSYQPW</sequence>
<organism evidence="1 2">
    <name type="scientific">Theobroma cacao</name>
    <name type="common">Cacao</name>
    <name type="synonym">Cocoa</name>
    <dbReference type="NCBI Taxonomy" id="3641"/>
    <lineage>
        <taxon>Eukaryota</taxon>
        <taxon>Viridiplantae</taxon>
        <taxon>Streptophyta</taxon>
        <taxon>Embryophyta</taxon>
        <taxon>Tracheophyta</taxon>
        <taxon>Spermatophyta</taxon>
        <taxon>Magnoliopsida</taxon>
        <taxon>eudicotyledons</taxon>
        <taxon>Gunneridae</taxon>
        <taxon>Pentapetalae</taxon>
        <taxon>rosids</taxon>
        <taxon>malvids</taxon>
        <taxon>Malvales</taxon>
        <taxon>Malvaceae</taxon>
        <taxon>Byttnerioideae</taxon>
        <taxon>Theobroma</taxon>
    </lineage>
</organism>
<dbReference type="EMBL" id="CM001879">
    <property type="protein sequence ID" value="EOX92976.1"/>
    <property type="molecule type" value="Genomic_DNA"/>
</dbReference>
<reference evidence="1 2" key="1">
    <citation type="journal article" date="2013" name="Genome Biol.">
        <title>The genome sequence of the most widely cultivated cacao type and its use to identify candidate genes regulating pod color.</title>
        <authorList>
            <person name="Motamayor J.C."/>
            <person name="Mockaitis K."/>
            <person name="Schmutz J."/>
            <person name="Haiminen N."/>
            <person name="Iii D.L."/>
            <person name="Cornejo O."/>
            <person name="Findley S.D."/>
            <person name="Zheng P."/>
            <person name="Utro F."/>
            <person name="Royaert S."/>
            <person name="Saski C."/>
            <person name="Jenkins J."/>
            <person name="Podicheti R."/>
            <person name="Zhao M."/>
            <person name="Scheffler B.E."/>
            <person name="Stack J.C."/>
            <person name="Feltus F.A."/>
            <person name="Mustiga G.M."/>
            <person name="Amores F."/>
            <person name="Phillips W."/>
            <person name="Marelli J.P."/>
            <person name="May G.D."/>
            <person name="Shapiro H."/>
            <person name="Ma J."/>
            <person name="Bustamante C.D."/>
            <person name="Schnell R.J."/>
            <person name="Main D."/>
            <person name="Gilbert D."/>
            <person name="Parida L."/>
            <person name="Kuhn D.N."/>
        </authorList>
    </citation>
    <scope>NUCLEOTIDE SEQUENCE [LARGE SCALE GENOMIC DNA]</scope>
    <source>
        <strain evidence="2">cv. Matina 1-6</strain>
    </source>
</reference>
<accession>A0A061DLL3</accession>
<proteinExistence type="predicted"/>